<organism evidence="2 3">
    <name type="scientific">Geodia barretti</name>
    <name type="common">Barrett's horny sponge</name>
    <dbReference type="NCBI Taxonomy" id="519541"/>
    <lineage>
        <taxon>Eukaryota</taxon>
        <taxon>Metazoa</taxon>
        <taxon>Porifera</taxon>
        <taxon>Demospongiae</taxon>
        <taxon>Heteroscleromorpha</taxon>
        <taxon>Tetractinellida</taxon>
        <taxon>Astrophorina</taxon>
        <taxon>Geodiidae</taxon>
        <taxon>Geodia</taxon>
    </lineage>
</organism>
<evidence type="ECO:0000313" key="3">
    <source>
        <dbReference type="Proteomes" id="UP001174909"/>
    </source>
</evidence>
<evidence type="ECO:0000256" key="1">
    <source>
        <dbReference type="SAM" id="SignalP"/>
    </source>
</evidence>
<evidence type="ECO:0000313" key="2">
    <source>
        <dbReference type="EMBL" id="CAI8015493.1"/>
    </source>
</evidence>
<dbReference type="EMBL" id="CASHTH010001453">
    <property type="protein sequence ID" value="CAI8015493.1"/>
    <property type="molecule type" value="Genomic_DNA"/>
</dbReference>
<comment type="caution">
    <text evidence="2">The sequence shown here is derived from an EMBL/GenBank/DDBJ whole genome shotgun (WGS) entry which is preliminary data.</text>
</comment>
<gene>
    <name evidence="2" type="ORF">GBAR_LOCUS9592</name>
</gene>
<keyword evidence="3" id="KW-1185">Reference proteome</keyword>
<protein>
    <submittedName>
        <fullName evidence="2">Uncharacterized protein</fullName>
    </submittedName>
</protein>
<accession>A0AA35RPT0</accession>
<name>A0AA35RPT0_GEOBA</name>
<keyword evidence="1" id="KW-0732">Signal</keyword>
<reference evidence="2" key="1">
    <citation type="submission" date="2023-03" db="EMBL/GenBank/DDBJ databases">
        <authorList>
            <person name="Steffen K."/>
            <person name="Cardenas P."/>
        </authorList>
    </citation>
    <scope>NUCLEOTIDE SEQUENCE</scope>
</reference>
<dbReference type="AlphaFoldDB" id="A0AA35RPT0"/>
<feature type="chain" id="PRO_5041210913" evidence="1">
    <location>
        <begin position="19"/>
        <end position="83"/>
    </location>
</feature>
<sequence>MSLVTWTYCFLTMCSVLATNTSCPTWHYYHNATGQCECGKWLTCSSDSNQVDIRNDCCATPLGEDVATDCIQRCPAMLASWMR</sequence>
<feature type="signal peptide" evidence="1">
    <location>
        <begin position="1"/>
        <end position="18"/>
    </location>
</feature>
<proteinExistence type="predicted"/>
<dbReference type="Proteomes" id="UP001174909">
    <property type="component" value="Unassembled WGS sequence"/>
</dbReference>